<evidence type="ECO:0000313" key="2">
    <source>
        <dbReference type="EMBL" id="KAJ8437911.1"/>
    </source>
</evidence>
<organism evidence="2 3">
    <name type="scientific">Carnegiea gigantea</name>
    <dbReference type="NCBI Taxonomy" id="171969"/>
    <lineage>
        <taxon>Eukaryota</taxon>
        <taxon>Viridiplantae</taxon>
        <taxon>Streptophyta</taxon>
        <taxon>Embryophyta</taxon>
        <taxon>Tracheophyta</taxon>
        <taxon>Spermatophyta</taxon>
        <taxon>Magnoliopsida</taxon>
        <taxon>eudicotyledons</taxon>
        <taxon>Gunneridae</taxon>
        <taxon>Pentapetalae</taxon>
        <taxon>Caryophyllales</taxon>
        <taxon>Cactineae</taxon>
        <taxon>Cactaceae</taxon>
        <taxon>Cactoideae</taxon>
        <taxon>Echinocereeae</taxon>
        <taxon>Carnegiea</taxon>
    </lineage>
</organism>
<dbReference type="PANTHER" id="PTHR31659:SF9">
    <property type="entry name" value="PROTEIN: UPF0503-LIKE PROTEIN, PUTATIVE (DUF740)-RELATED"/>
    <property type="match status" value="1"/>
</dbReference>
<feature type="region of interest" description="Disordered" evidence="1">
    <location>
        <begin position="1"/>
        <end position="23"/>
    </location>
</feature>
<dbReference type="PANTHER" id="PTHR31659">
    <property type="entry name" value="PROTEIN: UPF0503-LIKE PROTEIN, PUTATIVE (DUF740)-RELATED"/>
    <property type="match status" value="1"/>
</dbReference>
<gene>
    <name evidence="2" type="ORF">Cgig2_031427</name>
</gene>
<dbReference type="AlphaFoldDB" id="A0A9Q1QDW1"/>
<dbReference type="Pfam" id="PF05340">
    <property type="entry name" value="DUF740"/>
    <property type="match status" value="2"/>
</dbReference>
<feature type="compositionally biased region" description="Basic and acidic residues" evidence="1">
    <location>
        <begin position="507"/>
        <end position="524"/>
    </location>
</feature>
<sequence length="643" mass="71971">MALLKQQPPNPRPRRLGPCHRHPNIPVTTGLCPSCLRERLSLLNPNPNSTSSNQASTSDAGAPPELRRCKTFSANAADSVLGLALEPRRRSCEVRARNSLATLFDLDDDGNHGGSSEVLRVELKNLGFLRQGTCPVPEEEEEVESNGDFEVARVRPSDLENVDEFEEFKTMKEFIDLEFQASTKPNNSNRRDFKEIAGSFWVTASVFSKKLRKWKKKQGTREHTDECNGDGDGVGLGEMQLERLRGRRLRTRDTQSEVGEYGFGRRSCDTDPRGSLDLGRASIDNCAFGRMSCDTDPRFSIDLNRASIDCGSISVEEARSSFDAPRASWDGYLVGGRTMAMPRCGAPVVSVIENAMATVYGFDHPILAGGKMKVENRDERDCRRSKQTKDQFFDAQTKGFDRSSSQKKDLVVIEDREAKPVSNARVSPAAIGIVNGAKLLITEKELNEWRLNSLKDDSSESFETASKDLTSVSSSSTSKDFKKCRQWSKLWSIWGLLHRRKGDKYGTKEKLEECPPRNSADKTTRNGNEPLSFDPDWKLPRSHSTTSSRGSSIVVGSSHGTRKTEGKAIVKRRPEDVVLDRSRSARYSPNHLDNGLLRFYLTPLRSRRRSKLAKGRQSRRCIRSLSNPKSWSFELACCSFVIN</sequence>
<dbReference type="OrthoDB" id="758624at2759"/>
<comment type="caution">
    <text evidence="2">The sequence shown here is derived from an EMBL/GenBank/DDBJ whole genome shotgun (WGS) entry which is preliminary data.</text>
</comment>
<keyword evidence="3" id="KW-1185">Reference proteome</keyword>
<name>A0A9Q1QDW1_9CARY</name>
<dbReference type="EMBL" id="JAKOGI010000275">
    <property type="protein sequence ID" value="KAJ8437911.1"/>
    <property type="molecule type" value="Genomic_DNA"/>
</dbReference>
<feature type="compositionally biased region" description="Low complexity" evidence="1">
    <location>
        <begin position="542"/>
        <end position="559"/>
    </location>
</feature>
<evidence type="ECO:0000313" key="3">
    <source>
        <dbReference type="Proteomes" id="UP001153076"/>
    </source>
</evidence>
<dbReference type="GO" id="GO:0005886">
    <property type="term" value="C:plasma membrane"/>
    <property type="evidence" value="ECO:0007669"/>
    <property type="project" value="TreeGrafter"/>
</dbReference>
<dbReference type="InterPro" id="IPR008004">
    <property type="entry name" value="OCTOPUS-like"/>
</dbReference>
<protein>
    <submittedName>
        <fullName evidence="2">Uncharacterized protein</fullName>
    </submittedName>
</protein>
<evidence type="ECO:0000256" key="1">
    <source>
        <dbReference type="SAM" id="MobiDB-lite"/>
    </source>
</evidence>
<feature type="region of interest" description="Disordered" evidence="1">
    <location>
        <begin position="507"/>
        <end position="568"/>
    </location>
</feature>
<proteinExistence type="predicted"/>
<feature type="region of interest" description="Disordered" evidence="1">
    <location>
        <begin position="43"/>
        <end position="64"/>
    </location>
</feature>
<reference evidence="2" key="1">
    <citation type="submission" date="2022-04" db="EMBL/GenBank/DDBJ databases">
        <title>Carnegiea gigantea Genome sequencing and assembly v2.</title>
        <authorList>
            <person name="Copetti D."/>
            <person name="Sanderson M.J."/>
            <person name="Burquez A."/>
            <person name="Wojciechowski M.F."/>
        </authorList>
    </citation>
    <scope>NUCLEOTIDE SEQUENCE</scope>
    <source>
        <strain evidence="2">SGP5-SGP5p</strain>
        <tissue evidence="2">Aerial part</tissue>
    </source>
</reference>
<accession>A0A9Q1QDW1</accession>
<feature type="compositionally biased region" description="Basic residues" evidence="1">
    <location>
        <begin position="12"/>
        <end position="23"/>
    </location>
</feature>
<dbReference type="Proteomes" id="UP001153076">
    <property type="component" value="Unassembled WGS sequence"/>
</dbReference>
<feature type="compositionally biased region" description="Low complexity" evidence="1">
    <location>
        <begin position="43"/>
        <end position="58"/>
    </location>
</feature>